<keyword evidence="5" id="KW-1185">Reference proteome</keyword>
<dbReference type="OrthoDB" id="27330at2"/>
<evidence type="ECO:0000256" key="2">
    <source>
        <dbReference type="SAM" id="Phobius"/>
    </source>
</evidence>
<dbReference type="PANTHER" id="PTHR33392">
    <property type="entry name" value="POLYISOPRENYL-TEICHOIC ACID--PEPTIDOGLYCAN TEICHOIC ACID TRANSFERASE TAGU"/>
    <property type="match status" value="1"/>
</dbReference>
<dbReference type="AlphaFoldDB" id="A0A514Z8M9"/>
<evidence type="ECO:0000256" key="1">
    <source>
        <dbReference type="ARBA" id="ARBA00006068"/>
    </source>
</evidence>
<comment type="similarity">
    <text evidence="1">Belongs to the LytR/CpsA/Psr (LCP) family.</text>
</comment>
<dbReference type="InterPro" id="IPR004474">
    <property type="entry name" value="LytR_CpsA_psr"/>
</dbReference>
<dbReference type="KEGG" id="lack:FLP15_06950"/>
<keyword evidence="2" id="KW-0812">Transmembrane</keyword>
<dbReference type="Proteomes" id="UP000315128">
    <property type="component" value="Chromosome"/>
</dbReference>
<accession>A0A514Z8M9</accession>
<dbReference type="Gene3D" id="3.40.630.190">
    <property type="entry name" value="LCP protein"/>
    <property type="match status" value="1"/>
</dbReference>
<evidence type="ECO:0000313" key="5">
    <source>
        <dbReference type="Proteomes" id="UP000315128"/>
    </source>
</evidence>
<evidence type="ECO:0000259" key="3">
    <source>
        <dbReference type="Pfam" id="PF03816"/>
    </source>
</evidence>
<feature type="transmembrane region" description="Helical" evidence="2">
    <location>
        <begin position="20"/>
        <end position="42"/>
    </location>
</feature>
<protein>
    <submittedName>
        <fullName evidence="4">LytR family transcriptional regulator</fullName>
    </submittedName>
</protein>
<proteinExistence type="inferred from homology"/>
<feature type="domain" description="Cell envelope-related transcriptional attenuator" evidence="3">
    <location>
        <begin position="90"/>
        <end position="212"/>
    </location>
</feature>
<dbReference type="InterPro" id="IPR050922">
    <property type="entry name" value="LytR/CpsA/Psr_CW_biosynth"/>
</dbReference>
<sequence length="303" mass="33654">MAHKSKSHHRHHKRKKHLALKIILSVIITLILIIGAAAFGIYKNIESTFSSSYAKSSATTPINFSKSKPFTTLIIETNTVNGENSCFAAVLVATNAQTKQTTFLNFPVTATLPNQTTIADSYAKGGKNAVLNDIHKSLSLPINKIVQIDIDKIGEIVEATGGITLQNPTAFVSEGYQFNRGTLHLNATKEVQAYLSLVDKNDQQALITRIQNVSMALYGNIQKLTKAKNFSNFNYYRNILYSFSDTVKTNISFNEFKEILIHYNKALLTTSKLNLHTTKQDGNEIITSNELTTVKHLFLTSLQ</sequence>
<dbReference type="EMBL" id="CP041356">
    <property type="protein sequence ID" value="QDK70941.1"/>
    <property type="molecule type" value="Genomic_DNA"/>
</dbReference>
<evidence type="ECO:0000313" key="4">
    <source>
        <dbReference type="EMBL" id="QDK70941.1"/>
    </source>
</evidence>
<organism evidence="4 5">
    <name type="scientific">Lactococcus protaetiae</name>
    <dbReference type="NCBI Taxonomy" id="2592653"/>
    <lineage>
        <taxon>Bacteria</taxon>
        <taxon>Bacillati</taxon>
        <taxon>Bacillota</taxon>
        <taxon>Bacilli</taxon>
        <taxon>Lactobacillales</taxon>
        <taxon>Streptococcaceae</taxon>
        <taxon>Lactococcus</taxon>
    </lineage>
</organism>
<keyword evidence="2" id="KW-1133">Transmembrane helix</keyword>
<dbReference type="Pfam" id="PF03816">
    <property type="entry name" value="LytR_cpsA_psr"/>
    <property type="match status" value="1"/>
</dbReference>
<dbReference type="PANTHER" id="PTHR33392:SF6">
    <property type="entry name" value="POLYISOPRENYL-TEICHOIC ACID--PEPTIDOGLYCAN TEICHOIC ACID TRANSFERASE TAGU"/>
    <property type="match status" value="1"/>
</dbReference>
<gene>
    <name evidence="4" type="ORF">FLP15_06950</name>
</gene>
<keyword evidence="2" id="KW-0472">Membrane</keyword>
<name>A0A514Z8M9_9LACT</name>
<reference evidence="4 5" key="1">
    <citation type="submission" date="2019-07" db="EMBL/GenBank/DDBJ databases">
        <title>Genome sequencing of KACC 19320.</title>
        <authorList>
            <person name="Heo J."/>
            <person name="Kim S.-J."/>
            <person name="Kim J.-S."/>
            <person name="Hong S.-B."/>
            <person name="Kwon S.-W."/>
        </authorList>
    </citation>
    <scope>NUCLEOTIDE SEQUENCE [LARGE SCALE GENOMIC DNA]</scope>
    <source>
        <strain evidence="4 5">KACC 19320</strain>
    </source>
</reference>
<dbReference type="RefSeq" id="WP_142766511.1">
    <property type="nucleotide sequence ID" value="NZ_CP041356.1"/>
</dbReference>